<dbReference type="AlphaFoldDB" id="A0A9W6RQE7"/>
<evidence type="ECO:0000313" key="2">
    <source>
        <dbReference type="Proteomes" id="UP001165135"/>
    </source>
</evidence>
<reference evidence="1" key="1">
    <citation type="submission" date="2023-03" db="EMBL/GenBank/DDBJ databases">
        <title>Actinoallomurus iriomotensis NBRC 103681.</title>
        <authorList>
            <person name="Ichikawa N."/>
            <person name="Sato H."/>
            <person name="Tonouchi N."/>
        </authorList>
    </citation>
    <scope>NUCLEOTIDE SEQUENCE</scope>
    <source>
        <strain evidence="1">NBRC 103681</strain>
    </source>
</reference>
<evidence type="ECO:0000313" key="1">
    <source>
        <dbReference type="EMBL" id="GLY80576.1"/>
    </source>
</evidence>
<proteinExistence type="predicted"/>
<organism evidence="1 2">
    <name type="scientific">Actinoallomurus iriomotensis</name>
    <dbReference type="NCBI Taxonomy" id="478107"/>
    <lineage>
        <taxon>Bacteria</taxon>
        <taxon>Bacillati</taxon>
        <taxon>Actinomycetota</taxon>
        <taxon>Actinomycetes</taxon>
        <taxon>Streptosporangiales</taxon>
        <taxon>Thermomonosporaceae</taxon>
        <taxon>Actinoallomurus</taxon>
    </lineage>
</organism>
<protein>
    <submittedName>
        <fullName evidence="1">Uncharacterized protein</fullName>
    </submittedName>
</protein>
<sequence>MLDLSELTGCCVELSPRNTIAKQARDAQLQSVSDNAPLIVLTEGSADSRLLSMAMEITHPHLIGFINFIDFGRAPAEPSASALARTAYSFIAAGVANRFVAIADNDAAAHTALDKIKKDKALPDTCRIRHYPDLDLLRNYPTLGPYSQTTMLADVNGRAGALEMYLGRDVLTIDGELAPVEWNNYEHKVGKYHGVLSKQDKQRVQAAFEAKVESARQQLDTSAMDWSGVHAIIETIVHAFD</sequence>
<comment type="caution">
    <text evidence="1">The sequence shown here is derived from an EMBL/GenBank/DDBJ whole genome shotgun (WGS) entry which is preliminary data.</text>
</comment>
<name>A0A9W6RQE7_9ACTN</name>
<dbReference type="Proteomes" id="UP001165135">
    <property type="component" value="Unassembled WGS sequence"/>
</dbReference>
<accession>A0A9W6RQE7</accession>
<gene>
    <name evidence="1" type="ORF">Airi01_088430</name>
</gene>
<dbReference type="EMBL" id="BSTJ01000015">
    <property type="protein sequence ID" value="GLY80576.1"/>
    <property type="molecule type" value="Genomic_DNA"/>
</dbReference>